<gene>
    <name evidence="3" type="ORF">HaLaN_25982</name>
</gene>
<evidence type="ECO:0000313" key="3">
    <source>
        <dbReference type="EMBL" id="GFH27625.1"/>
    </source>
</evidence>
<evidence type="ECO:0000256" key="1">
    <source>
        <dbReference type="SAM" id="SignalP"/>
    </source>
</evidence>
<dbReference type="InterPro" id="IPR024616">
    <property type="entry name" value="Pherophorin"/>
</dbReference>
<feature type="chain" id="PRO_5025331947" evidence="1">
    <location>
        <begin position="25"/>
        <end position="103"/>
    </location>
</feature>
<proteinExistence type="predicted"/>
<sequence length="103" mass="11587">MGLRRRRTLLILLLAAVWIQNAEFVQYCFQIQQVYCNPAITCCNKLINSLAKIEFEVRKDCSTVFMGATINGQTKTAYFDTQFATGKVRVTAVRLNASSADQS</sequence>
<feature type="non-terminal residue" evidence="3">
    <location>
        <position position="1"/>
    </location>
</feature>
<evidence type="ECO:0000313" key="4">
    <source>
        <dbReference type="Proteomes" id="UP000485058"/>
    </source>
</evidence>
<feature type="domain" description="Pherophorin" evidence="2">
    <location>
        <begin position="22"/>
        <end position="100"/>
    </location>
</feature>
<feature type="non-terminal residue" evidence="3">
    <location>
        <position position="103"/>
    </location>
</feature>
<dbReference type="Pfam" id="PF12499">
    <property type="entry name" value="DUF3707"/>
    <property type="match status" value="1"/>
</dbReference>
<dbReference type="AlphaFoldDB" id="A0A699ZZH3"/>
<keyword evidence="1" id="KW-0732">Signal</keyword>
<dbReference type="EMBL" id="BLLF01003550">
    <property type="protein sequence ID" value="GFH27625.1"/>
    <property type="molecule type" value="Genomic_DNA"/>
</dbReference>
<protein>
    <submittedName>
        <fullName evidence="3">DUF3707 domain-containing protein</fullName>
    </submittedName>
</protein>
<dbReference type="Proteomes" id="UP000485058">
    <property type="component" value="Unassembled WGS sequence"/>
</dbReference>
<organism evidence="3 4">
    <name type="scientific">Haematococcus lacustris</name>
    <name type="common">Green alga</name>
    <name type="synonym">Haematococcus pluvialis</name>
    <dbReference type="NCBI Taxonomy" id="44745"/>
    <lineage>
        <taxon>Eukaryota</taxon>
        <taxon>Viridiplantae</taxon>
        <taxon>Chlorophyta</taxon>
        <taxon>core chlorophytes</taxon>
        <taxon>Chlorophyceae</taxon>
        <taxon>CS clade</taxon>
        <taxon>Chlamydomonadales</taxon>
        <taxon>Haematococcaceae</taxon>
        <taxon>Haematococcus</taxon>
    </lineage>
</organism>
<evidence type="ECO:0000259" key="2">
    <source>
        <dbReference type="Pfam" id="PF12499"/>
    </source>
</evidence>
<feature type="signal peptide" evidence="1">
    <location>
        <begin position="1"/>
        <end position="24"/>
    </location>
</feature>
<name>A0A699ZZH3_HAELA</name>
<accession>A0A699ZZH3</accession>
<reference evidence="3 4" key="1">
    <citation type="submission" date="2020-02" db="EMBL/GenBank/DDBJ databases">
        <title>Draft genome sequence of Haematococcus lacustris strain NIES-144.</title>
        <authorList>
            <person name="Morimoto D."/>
            <person name="Nakagawa S."/>
            <person name="Yoshida T."/>
            <person name="Sawayama S."/>
        </authorList>
    </citation>
    <scope>NUCLEOTIDE SEQUENCE [LARGE SCALE GENOMIC DNA]</scope>
    <source>
        <strain evidence="3 4">NIES-144</strain>
    </source>
</reference>
<comment type="caution">
    <text evidence="3">The sequence shown here is derived from an EMBL/GenBank/DDBJ whole genome shotgun (WGS) entry which is preliminary data.</text>
</comment>
<keyword evidence="4" id="KW-1185">Reference proteome</keyword>